<dbReference type="Gene3D" id="3.60.20.40">
    <property type="match status" value="1"/>
</dbReference>
<proteinExistence type="predicted"/>
<dbReference type="PANTHER" id="PTHR43881">
    <property type="entry name" value="GAMMA-GLUTAMYLTRANSPEPTIDASE (AFU_ORTHOLOGUE AFUA_4G13580)"/>
    <property type="match status" value="1"/>
</dbReference>
<dbReference type="Proteomes" id="UP000533476">
    <property type="component" value="Unassembled WGS sequence"/>
</dbReference>
<dbReference type="GO" id="GO:0016740">
    <property type="term" value="F:transferase activity"/>
    <property type="evidence" value="ECO:0007669"/>
    <property type="project" value="UniProtKB-KW"/>
</dbReference>
<name>A0A7Y0Q221_9FIRM</name>
<sequence>MVATSQPLAAQAGLEVLQQGGNAIDAAVATAAALTVVEPTSNGLGSDAFALIWAEGKLHGLNASGPAPQGLTPDWIRDHGYEAMPAFGWGAVTIPGAPAAWQAMSRRFGRVGLAGSLGPAIRLAETGYPLSPTLAHFWKRAYERYREVLKGPEYQEWFRVFAPGGNVPEAGDLFYAPDHAATLHRLAETEGEAYYRGEIAEHIVQFSLATGGVMSLEDLASYQPEWVEPLSVPYRGYDVWELPPNGQGFIALMALKMLDGLPYGSEEEQIHQQIEALKLGFADAFQYFADPRFMPWPPETLLQGDYIRRRAQLIGEHAEVRSAGQPVPGGTVYLCTADTQGNMVSFIQSNYAGFGSGLVVPGTGIALQNRGKLFSLDRGHPNSLEPGKRPFHTIIPGFLTQAGKPVGPFGVMGGFMQPQGHVQVIANVLDRAMNPQAALDAPRFYWESGNRVRVEAHMPEQVIKELRRRGHEVEIETGLGLFGRGQIIWRRENGVLMGGTDPRADGEVAAW</sequence>
<gene>
    <name evidence="1" type="ORF">HIJ39_10165</name>
</gene>
<dbReference type="PRINTS" id="PR01210">
    <property type="entry name" value="GGTRANSPTASE"/>
</dbReference>
<dbReference type="SUPFAM" id="SSF56235">
    <property type="entry name" value="N-terminal nucleophile aminohydrolases (Ntn hydrolases)"/>
    <property type="match status" value="1"/>
</dbReference>
<dbReference type="PANTHER" id="PTHR43881:SF1">
    <property type="entry name" value="GAMMA-GLUTAMYLTRANSPEPTIDASE (AFU_ORTHOLOGUE AFUA_4G13580)"/>
    <property type="match status" value="1"/>
</dbReference>
<dbReference type="AlphaFoldDB" id="A0A7Y0Q221"/>
<protein>
    <submittedName>
        <fullName evidence="1">Gamma-glutamyltransferase family protein</fullName>
    </submittedName>
</protein>
<comment type="caution">
    <text evidence="1">The sequence shown here is derived from an EMBL/GenBank/DDBJ whole genome shotgun (WGS) entry which is preliminary data.</text>
</comment>
<dbReference type="Gene3D" id="1.10.246.230">
    <property type="match status" value="1"/>
</dbReference>
<evidence type="ECO:0000313" key="2">
    <source>
        <dbReference type="Proteomes" id="UP000533476"/>
    </source>
</evidence>
<dbReference type="EMBL" id="JABBVZ010000029">
    <property type="protein sequence ID" value="NMP22713.1"/>
    <property type="molecule type" value="Genomic_DNA"/>
</dbReference>
<evidence type="ECO:0000313" key="1">
    <source>
        <dbReference type="EMBL" id="NMP22713.1"/>
    </source>
</evidence>
<keyword evidence="2" id="KW-1185">Reference proteome</keyword>
<dbReference type="RefSeq" id="WP_169099343.1">
    <property type="nucleotide sequence ID" value="NZ_JABBVZ010000029.1"/>
</dbReference>
<dbReference type="Pfam" id="PF01019">
    <property type="entry name" value="G_glu_transpept"/>
    <property type="match status" value="1"/>
</dbReference>
<accession>A0A7Y0Q221</accession>
<organism evidence="1 2">
    <name type="scientific">Sulfobacillus harzensis</name>
    <dbReference type="NCBI Taxonomy" id="2729629"/>
    <lineage>
        <taxon>Bacteria</taxon>
        <taxon>Bacillati</taxon>
        <taxon>Bacillota</taxon>
        <taxon>Clostridia</taxon>
        <taxon>Eubacteriales</taxon>
        <taxon>Clostridiales Family XVII. Incertae Sedis</taxon>
        <taxon>Sulfobacillus</taxon>
    </lineage>
</organism>
<keyword evidence="1" id="KW-0808">Transferase</keyword>
<dbReference type="InterPro" id="IPR029055">
    <property type="entry name" value="Ntn_hydrolases_N"/>
</dbReference>
<dbReference type="InterPro" id="IPR052896">
    <property type="entry name" value="GGT-like_enzyme"/>
</dbReference>
<reference evidence="1 2" key="1">
    <citation type="submission" date="2020-04" db="EMBL/GenBank/DDBJ databases">
        <authorList>
            <person name="Zhang R."/>
            <person name="Schippers A."/>
        </authorList>
    </citation>
    <scope>NUCLEOTIDE SEQUENCE [LARGE SCALE GENOMIC DNA]</scope>
    <source>
        <strain evidence="1 2">DSM 109850</strain>
    </source>
</reference>
<dbReference type="InterPro" id="IPR043137">
    <property type="entry name" value="GGT_ssub_C"/>
</dbReference>